<accession>A0A382ZDA2</accession>
<dbReference type="AlphaFoldDB" id="A0A382ZDA2"/>
<sequence>YYQLPQGVHAQLLLGKYLAGDKGATLDLSRRFNTGFTLGIFATKTNLSTEEFGEGSFDKGFYFAIPTDLFYPSYEPGFISFGLHPLTKDGGAILNHQNPLYSLFGDSTKSSLLRDWDDILD</sequence>
<protein>
    <recommendedName>
        <fullName evidence="2">Bacterial surface antigen (D15) domain-containing protein</fullName>
    </recommendedName>
</protein>
<dbReference type="EMBL" id="UINC01182979">
    <property type="protein sequence ID" value="SVD93484.1"/>
    <property type="molecule type" value="Genomic_DNA"/>
</dbReference>
<evidence type="ECO:0000313" key="1">
    <source>
        <dbReference type="EMBL" id="SVD93484.1"/>
    </source>
</evidence>
<gene>
    <name evidence="1" type="ORF">METZ01_LOCUS446338</name>
</gene>
<dbReference type="Pfam" id="PF06082">
    <property type="entry name" value="YjbH"/>
    <property type="match status" value="1"/>
</dbReference>
<dbReference type="InterPro" id="IPR010344">
    <property type="entry name" value="YbjH"/>
</dbReference>
<proteinExistence type="predicted"/>
<reference evidence="1" key="1">
    <citation type="submission" date="2018-05" db="EMBL/GenBank/DDBJ databases">
        <authorList>
            <person name="Lanie J.A."/>
            <person name="Ng W.-L."/>
            <person name="Kazmierczak K.M."/>
            <person name="Andrzejewski T.M."/>
            <person name="Davidsen T.M."/>
            <person name="Wayne K.J."/>
            <person name="Tettelin H."/>
            <person name="Glass J.I."/>
            <person name="Rusch D."/>
            <person name="Podicherti R."/>
            <person name="Tsui H.-C.T."/>
            <person name="Winkler M.E."/>
        </authorList>
    </citation>
    <scope>NUCLEOTIDE SEQUENCE</scope>
</reference>
<feature type="non-terminal residue" evidence="1">
    <location>
        <position position="1"/>
    </location>
</feature>
<evidence type="ECO:0008006" key="2">
    <source>
        <dbReference type="Google" id="ProtNLM"/>
    </source>
</evidence>
<name>A0A382ZDA2_9ZZZZ</name>
<organism evidence="1">
    <name type="scientific">marine metagenome</name>
    <dbReference type="NCBI Taxonomy" id="408172"/>
    <lineage>
        <taxon>unclassified sequences</taxon>
        <taxon>metagenomes</taxon>
        <taxon>ecological metagenomes</taxon>
    </lineage>
</organism>